<organism evidence="2 3">
    <name type="scientific">Citricoccus parietis</name>
    <dbReference type="NCBI Taxonomy" id="592307"/>
    <lineage>
        <taxon>Bacteria</taxon>
        <taxon>Bacillati</taxon>
        <taxon>Actinomycetota</taxon>
        <taxon>Actinomycetes</taxon>
        <taxon>Micrococcales</taxon>
        <taxon>Micrococcaceae</taxon>
        <taxon>Citricoccus</taxon>
    </lineage>
</organism>
<sequence length="60" mass="6408">MAGLRRIPGQLLDERHGAGGDVDGGVVHCGPPRPLPFPSLSPGTALRGCHRVNRFLRLAR</sequence>
<evidence type="ECO:0000256" key="1">
    <source>
        <dbReference type="SAM" id="MobiDB-lite"/>
    </source>
</evidence>
<dbReference type="Proteomes" id="UP001589575">
    <property type="component" value="Unassembled WGS sequence"/>
</dbReference>
<evidence type="ECO:0000313" key="3">
    <source>
        <dbReference type="Proteomes" id="UP001589575"/>
    </source>
</evidence>
<reference evidence="2 3" key="1">
    <citation type="submission" date="2024-09" db="EMBL/GenBank/DDBJ databases">
        <authorList>
            <person name="Sun Q."/>
            <person name="Mori K."/>
        </authorList>
    </citation>
    <scope>NUCLEOTIDE SEQUENCE [LARGE SCALE GENOMIC DNA]</scope>
    <source>
        <strain evidence="2 3">CCM 7609</strain>
    </source>
</reference>
<protein>
    <submittedName>
        <fullName evidence="2">Uncharacterized protein</fullName>
    </submittedName>
</protein>
<dbReference type="EMBL" id="JBHMFI010000001">
    <property type="protein sequence ID" value="MFB9073956.1"/>
    <property type="molecule type" value="Genomic_DNA"/>
</dbReference>
<accession>A0ABV5G4Y5</accession>
<feature type="region of interest" description="Disordered" evidence="1">
    <location>
        <begin position="1"/>
        <end position="23"/>
    </location>
</feature>
<evidence type="ECO:0000313" key="2">
    <source>
        <dbReference type="EMBL" id="MFB9073956.1"/>
    </source>
</evidence>
<proteinExistence type="predicted"/>
<keyword evidence="3" id="KW-1185">Reference proteome</keyword>
<comment type="caution">
    <text evidence="2">The sequence shown here is derived from an EMBL/GenBank/DDBJ whole genome shotgun (WGS) entry which is preliminary data.</text>
</comment>
<gene>
    <name evidence="2" type="ORF">ACFFX0_23275</name>
</gene>
<name>A0ABV5G4Y5_9MICC</name>